<reference evidence="1 2" key="2">
    <citation type="journal article" date="2023" name="ChemBioChem">
        <title>Acyltransferase Domain Exchange between Two Independent Type I Polyketide Synthases in the Same Producer Strain of Macrolide Antibiotics.</title>
        <authorList>
            <person name="Kudo F."/>
            <person name="Kishikawa K."/>
            <person name="Tsuboi K."/>
            <person name="Kido T."/>
            <person name="Usui T."/>
            <person name="Hashimoto J."/>
            <person name="Shin-Ya K."/>
            <person name="Miyanaga A."/>
            <person name="Eguchi T."/>
        </authorList>
    </citation>
    <scope>NUCLEOTIDE SEQUENCE [LARGE SCALE GENOMIC DNA]</scope>
    <source>
        <strain evidence="1 2">A-8890</strain>
    </source>
</reference>
<evidence type="ECO:0000313" key="2">
    <source>
        <dbReference type="Proteomes" id="UP001321542"/>
    </source>
</evidence>
<keyword evidence="2" id="KW-1185">Reference proteome</keyword>
<dbReference type="EMBL" id="AP018448">
    <property type="protein sequence ID" value="BBC32692.1"/>
    <property type="molecule type" value="Genomic_DNA"/>
</dbReference>
<reference evidence="1 2" key="1">
    <citation type="journal article" date="2010" name="ChemBioChem">
        <title>Cloning and characterization of the biosynthetic gene cluster of 16-membered macrolide antibiotic FD-891: involvement of a dual functional cytochrome P450 monooxygenase catalyzing epoxidation and hydroxylation.</title>
        <authorList>
            <person name="Kudo F."/>
            <person name="Motegi A."/>
            <person name="Mizoue K."/>
            <person name="Eguchi T."/>
        </authorList>
    </citation>
    <scope>NUCLEOTIDE SEQUENCE [LARGE SCALE GENOMIC DNA]</scope>
    <source>
        <strain evidence="1 2">A-8890</strain>
    </source>
</reference>
<dbReference type="Proteomes" id="UP001321542">
    <property type="component" value="Chromosome"/>
</dbReference>
<evidence type="ECO:0000313" key="1">
    <source>
        <dbReference type="EMBL" id="BBC32692.1"/>
    </source>
</evidence>
<accession>A0ABN5VHB9</accession>
<proteinExistence type="predicted"/>
<sequence length="92" mass="10202">MQQVQIDEEEVGLALGAPDDVVVPDLLRECPTHRFPSGRLVRAPAQLEISEVASARTPRIARRPPGSLVREPLSFCFQSGKVHAKLNLRFTE</sequence>
<organism evidence="1 2">
    <name type="scientific">Streptomyces graminofaciens</name>
    <dbReference type="NCBI Taxonomy" id="68212"/>
    <lineage>
        <taxon>Bacteria</taxon>
        <taxon>Bacillati</taxon>
        <taxon>Actinomycetota</taxon>
        <taxon>Actinomycetes</taxon>
        <taxon>Kitasatosporales</taxon>
        <taxon>Streptomycetaceae</taxon>
        <taxon>Streptomyces</taxon>
    </lineage>
</organism>
<gene>
    <name evidence="1" type="ORF">SGFS_039860</name>
</gene>
<protein>
    <submittedName>
        <fullName evidence="1">Uncharacterized protein</fullName>
    </submittedName>
</protein>
<name>A0ABN5VHB9_9ACTN</name>